<dbReference type="InterPro" id="IPR013766">
    <property type="entry name" value="Thioredoxin_domain"/>
</dbReference>
<dbReference type="OrthoDB" id="9809746at2"/>
<dbReference type="InterPro" id="IPR047262">
    <property type="entry name" value="PRX-like1"/>
</dbReference>
<gene>
    <name evidence="2" type="ORF">Lqui_0533</name>
</gene>
<accession>A0A0W0Y442</accession>
<dbReference type="Gene3D" id="3.40.30.10">
    <property type="entry name" value="Glutaredoxin"/>
    <property type="match status" value="1"/>
</dbReference>
<dbReference type="SUPFAM" id="SSF52833">
    <property type="entry name" value="Thioredoxin-like"/>
    <property type="match status" value="1"/>
</dbReference>
<reference evidence="2 3" key="1">
    <citation type="submission" date="2015-11" db="EMBL/GenBank/DDBJ databases">
        <title>Genomic analysis of 38 Legionella species identifies large and diverse effector repertoires.</title>
        <authorList>
            <person name="Burstein D."/>
            <person name="Amaro F."/>
            <person name="Zusman T."/>
            <person name="Lifshitz Z."/>
            <person name="Cohen O."/>
            <person name="Gilbert J.A."/>
            <person name="Pupko T."/>
            <person name="Shuman H.A."/>
            <person name="Segal G."/>
        </authorList>
    </citation>
    <scope>NUCLEOTIDE SEQUENCE [LARGE SCALE GENOMIC DNA]</scope>
    <source>
        <strain evidence="2 3">CDC#1442-AUS-E</strain>
    </source>
</reference>
<name>A0A0W0Y442_9GAMM</name>
<dbReference type="STRING" id="45073.Lqui_0533"/>
<keyword evidence="3" id="KW-1185">Reference proteome</keyword>
<organism evidence="2 3">
    <name type="scientific">Legionella quinlivanii</name>
    <dbReference type="NCBI Taxonomy" id="45073"/>
    <lineage>
        <taxon>Bacteria</taxon>
        <taxon>Pseudomonadati</taxon>
        <taxon>Pseudomonadota</taxon>
        <taxon>Gammaproteobacteria</taxon>
        <taxon>Legionellales</taxon>
        <taxon>Legionellaceae</taxon>
        <taxon>Legionella</taxon>
    </lineage>
</organism>
<dbReference type="Pfam" id="PF00578">
    <property type="entry name" value="AhpC-TSA"/>
    <property type="match status" value="1"/>
</dbReference>
<feature type="domain" description="Thioredoxin" evidence="1">
    <location>
        <begin position="9"/>
        <end position="165"/>
    </location>
</feature>
<dbReference type="PATRIC" id="fig|45073.5.peg.563"/>
<comment type="caution">
    <text evidence="2">The sequence shown here is derived from an EMBL/GenBank/DDBJ whole genome shotgun (WGS) entry which is preliminary data.</text>
</comment>
<dbReference type="InterPro" id="IPR036249">
    <property type="entry name" value="Thioredoxin-like_sf"/>
</dbReference>
<keyword evidence="2" id="KW-0413">Isomerase</keyword>
<dbReference type="RefSeq" id="WP_058506648.1">
    <property type="nucleotide sequence ID" value="NZ_CAAAIK010000002.1"/>
</dbReference>
<dbReference type="Proteomes" id="UP000054618">
    <property type="component" value="Unassembled WGS sequence"/>
</dbReference>
<evidence type="ECO:0000313" key="3">
    <source>
        <dbReference type="Proteomes" id="UP000054618"/>
    </source>
</evidence>
<dbReference type="PANTHER" id="PTHR43640">
    <property type="entry name" value="OS07G0260300 PROTEIN"/>
    <property type="match status" value="1"/>
</dbReference>
<dbReference type="PROSITE" id="PS51352">
    <property type="entry name" value="THIOREDOXIN_2"/>
    <property type="match status" value="1"/>
</dbReference>
<dbReference type="CDD" id="cd02969">
    <property type="entry name" value="PRX_like1"/>
    <property type="match status" value="1"/>
</dbReference>
<dbReference type="PANTHER" id="PTHR43640:SF1">
    <property type="entry name" value="THIOREDOXIN-DEPENDENT PEROXIREDOXIN"/>
    <property type="match status" value="1"/>
</dbReference>
<protein>
    <submittedName>
        <fullName evidence="2">Putative thiol-disulfide isomerase</fullName>
    </submittedName>
</protein>
<dbReference type="InterPro" id="IPR000866">
    <property type="entry name" value="AhpC/TSA"/>
</dbReference>
<sequence>MARTPSNMKELGSAAPEFSLTDVISNNIVELRSHKGQIATVIMFICNHCPYVKHVSKELSQLAKDYTGKGISFIAINSNDVKNYPDDSPDNMRITAQTEDYRFPYLFDETQDVAKAYQAACTPDFFIYDANLRLVYRGQLDDSRPGNQIPVSGISIRNALDCLLNALPVSTEQKPSLGCNIKWKE</sequence>
<dbReference type="GO" id="GO:0016853">
    <property type="term" value="F:isomerase activity"/>
    <property type="evidence" value="ECO:0007669"/>
    <property type="project" value="UniProtKB-KW"/>
</dbReference>
<dbReference type="EMBL" id="LNYS01000006">
    <property type="protein sequence ID" value="KTD51689.1"/>
    <property type="molecule type" value="Genomic_DNA"/>
</dbReference>
<proteinExistence type="predicted"/>
<dbReference type="AlphaFoldDB" id="A0A0W0Y442"/>
<dbReference type="GO" id="GO:0016491">
    <property type="term" value="F:oxidoreductase activity"/>
    <property type="evidence" value="ECO:0007669"/>
    <property type="project" value="InterPro"/>
</dbReference>
<dbReference type="GO" id="GO:0016209">
    <property type="term" value="F:antioxidant activity"/>
    <property type="evidence" value="ECO:0007669"/>
    <property type="project" value="InterPro"/>
</dbReference>
<evidence type="ECO:0000259" key="1">
    <source>
        <dbReference type="PROSITE" id="PS51352"/>
    </source>
</evidence>
<evidence type="ECO:0000313" key="2">
    <source>
        <dbReference type="EMBL" id="KTD51689.1"/>
    </source>
</evidence>